<dbReference type="Proteomes" id="UP000072660">
    <property type="component" value="Unassembled WGS sequence"/>
</dbReference>
<comment type="caution">
    <text evidence="1">The sequence shown here is derived from an EMBL/GenBank/DDBJ whole genome shotgun (WGS) entry which is preliminary data.</text>
</comment>
<evidence type="ECO:0000313" key="1">
    <source>
        <dbReference type="EMBL" id="KXU38865.1"/>
    </source>
</evidence>
<dbReference type="RefSeq" id="WP_068388207.1">
    <property type="nucleotide sequence ID" value="NZ_LSZO01000064.1"/>
</dbReference>
<protein>
    <submittedName>
        <fullName evidence="1">Uncharacterized protein</fullName>
    </submittedName>
</protein>
<keyword evidence="2" id="KW-1185">Reference proteome</keyword>
<reference evidence="1 2" key="1">
    <citation type="submission" date="2016-02" db="EMBL/GenBank/DDBJ databases">
        <authorList>
            <person name="Wen L."/>
            <person name="He K."/>
            <person name="Yang H."/>
        </authorList>
    </citation>
    <scope>NUCLEOTIDE SEQUENCE [LARGE SCALE GENOMIC DNA]</scope>
    <source>
        <strain evidence="1 2">CV58</strain>
    </source>
</reference>
<proteinExistence type="predicted"/>
<sequence length="59" mass="6519">MSKTKPTTEPLLDLINALNALTKALTLQTQAIGQLILDESNEREEPPMFDLSGKPIVIR</sequence>
<gene>
    <name evidence="1" type="ORF">AXE65_11600</name>
</gene>
<evidence type="ECO:0000313" key="2">
    <source>
        <dbReference type="Proteomes" id="UP000072660"/>
    </source>
</evidence>
<dbReference type="AlphaFoldDB" id="A0A139SW73"/>
<dbReference type="EMBL" id="LSZO01000064">
    <property type="protein sequence ID" value="KXU38865.1"/>
    <property type="molecule type" value="Genomic_DNA"/>
</dbReference>
<accession>A0A139SW73</accession>
<organism evidence="1 2">
    <name type="scientific">Ventosimonas gracilis</name>
    <dbReference type="NCBI Taxonomy" id="1680762"/>
    <lineage>
        <taxon>Bacteria</taxon>
        <taxon>Pseudomonadati</taxon>
        <taxon>Pseudomonadota</taxon>
        <taxon>Gammaproteobacteria</taxon>
        <taxon>Pseudomonadales</taxon>
        <taxon>Ventosimonadaceae</taxon>
        <taxon>Ventosimonas</taxon>
    </lineage>
</organism>
<name>A0A139SW73_9GAMM</name>